<dbReference type="GeneID" id="18824468"/>
<evidence type="ECO:0008006" key="8">
    <source>
        <dbReference type="Google" id="ProtNLM"/>
    </source>
</evidence>
<evidence type="ECO:0000256" key="3">
    <source>
        <dbReference type="ARBA" id="ARBA00022989"/>
    </source>
</evidence>
<sequence length="434" mass="48081">MQVYIVWGTAIPKNGAEKNYLEYLFPRPALLVTCLYAGSMSLIGWAAGNSLVFGEYILKAFLSEEPSPLVLKFTAFLGITLSVLIHGSAVEFGLRVQNVLGVFKLIVLAIVAATGFVALQYGIPSSSDLVEDRWRGHENFRDVWQGSIFSASSMCLALYSVLWSFVGFSNANYALSEVRDPARTIRLAGPLAVAVVAALYLFTNIAYFASASKQEIMDSGRLVVALLMKNIWGEKVERWVDFGVACSSLGSVLAMVFAQGRINQELGKEGVLPWSKFWASNRPFDAPLAGHSLHWFICVLIIFFAPAGDAYNLVINLASWPLTVVNAVISFGLIYLYFAPSSRSSEHQHYRWHHQSTTTLICTLFFGIANVFLFIAPLVKPPPGAEPYERLPYWTHAAVGWALFGLGGIWWVFGRRRNVDRNEESVVMITPSKL</sequence>
<dbReference type="RefSeq" id="XP_007331276.1">
    <property type="nucleotide sequence ID" value="XM_007331214.1"/>
</dbReference>
<keyword evidence="3 5" id="KW-1133">Transmembrane helix</keyword>
<reference evidence="7" key="1">
    <citation type="journal article" date="2012" name="Proc. Natl. Acad. Sci. U.S.A.">
        <title>Genome sequence of the button mushroom Agaricus bisporus reveals mechanisms governing adaptation to a humic-rich ecological niche.</title>
        <authorList>
            <person name="Morin E."/>
            <person name="Kohler A."/>
            <person name="Baker A.R."/>
            <person name="Foulongne-Oriol M."/>
            <person name="Lombard V."/>
            <person name="Nagy L.G."/>
            <person name="Ohm R.A."/>
            <person name="Patyshakuliyeva A."/>
            <person name="Brun A."/>
            <person name="Aerts A.L."/>
            <person name="Bailey A.M."/>
            <person name="Billette C."/>
            <person name="Coutinho P.M."/>
            <person name="Deakin G."/>
            <person name="Doddapaneni H."/>
            <person name="Floudas D."/>
            <person name="Grimwood J."/>
            <person name="Hilden K."/>
            <person name="Kuees U."/>
            <person name="LaButti K.M."/>
            <person name="Lapidus A."/>
            <person name="Lindquist E.A."/>
            <person name="Lucas S.M."/>
            <person name="Murat C."/>
            <person name="Riley R.W."/>
            <person name="Salamov A.A."/>
            <person name="Schmutz J."/>
            <person name="Subramanian V."/>
            <person name="Woesten H.A.B."/>
            <person name="Xu J."/>
            <person name="Eastwood D.C."/>
            <person name="Foster G.D."/>
            <person name="Sonnenberg A.S."/>
            <person name="Cullen D."/>
            <person name="de Vries R.P."/>
            <person name="Lundell T."/>
            <person name="Hibbett D.S."/>
            <person name="Henrissat B."/>
            <person name="Burton K.S."/>
            <person name="Kerrigan R.W."/>
            <person name="Challen M.P."/>
            <person name="Grigoriev I.V."/>
            <person name="Martin F."/>
        </authorList>
    </citation>
    <scope>NUCLEOTIDE SEQUENCE [LARGE SCALE GENOMIC DNA]</scope>
    <source>
        <strain evidence="7">JB137-S8 / ATCC MYA-4627 / FGSC 10392</strain>
    </source>
</reference>
<evidence type="ECO:0000313" key="6">
    <source>
        <dbReference type="EMBL" id="EKM77879.1"/>
    </source>
</evidence>
<proteinExistence type="predicted"/>
<dbReference type="InterPro" id="IPR002293">
    <property type="entry name" value="AA/rel_permease1"/>
</dbReference>
<feature type="transmembrane region" description="Helical" evidence="5">
    <location>
        <begin position="391"/>
        <end position="413"/>
    </location>
</feature>
<evidence type="ECO:0000256" key="4">
    <source>
        <dbReference type="ARBA" id="ARBA00023136"/>
    </source>
</evidence>
<dbReference type="GO" id="GO:0015179">
    <property type="term" value="F:L-amino acid transmembrane transporter activity"/>
    <property type="evidence" value="ECO:0007669"/>
    <property type="project" value="TreeGrafter"/>
</dbReference>
<feature type="transmembrane region" description="Helical" evidence="5">
    <location>
        <begin position="239"/>
        <end position="258"/>
    </location>
</feature>
<dbReference type="STRING" id="597362.K5VTT6"/>
<accession>K5VTT6</accession>
<feature type="transmembrane region" description="Helical" evidence="5">
    <location>
        <begin position="143"/>
        <end position="166"/>
    </location>
</feature>
<evidence type="ECO:0000256" key="1">
    <source>
        <dbReference type="ARBA" id="ARBA00004141"/>
    </source>
</evidence>
<feature type="transmembrane region" description="Helical" evidence="5">
    <location>
        <begin position="359"/>
        <end position="379"/>
    </location>
</feature>
<dbReference type="PANTHER" id="PTHR11785">
    <property type="entry name" value="AMINO ACID TRANSPORTER"/>
    <property type="match status" value="1"/>
</dbReference>
<feature type="transmembrane region" description="Helical" evidence="5">
    <location>
        <begin position="28"/>
        <end position="48"/>
    </location>
</feature>
<dbReference type="GO" id="GO:0016020">
    <property type="term" value="C:membrane"/>
    <property type="evidence" value="ECO:0007669"/>
    <property type="project" value="UniProtKB-SubCell"/>
</dbReference>
<dbReference type="Pfam" id="PF13520">
    <property type="entry name" value="AA_permease_2"/>
    <property type="match status" value="1"/>
</dbReference>
<dbReference type="AlphaFoldDB" id="K5VTT6"/>
<evidence type="ECO:0000256" key="5">
    <source>
        <dbReference type="SAM" id="Phobius"/>
    </source>
</evidence>
<dbReference type="PIRSF" id="PIRSF006060">
    <property type="entry name" value="AA_transporter"/>
    <property type="match status" value="1"/>
</dbReference>
<dbReference type="KEGG" id="abp:AGABI1DRAFT114784"/>
<dbReference type="Proteomes" id="UP000008493">
    <property type="component" value="Unassembled WGS sequence"/>
</dbReference>
<dbReference type="InParanoid" id="K5VTT6"/>
<feature type="transmembrane region" description="Helical" evidence="5">
    <location>
        <begin position="68"/>
        <end position="90"/>
    </location>
</feature>
<feature type="transmembrane region" description="Helical" evidence="5">
    <location>
        <begin position="102"/>
        <end position="123"/>
    </location>
</feature>
<dbReference type="EMBL" id="JH971393">
    <property type="protein sequence ID" value="EKM77879.1"/>
    <property type="molecule type" value="Genomic_DNA"/>
</dbReference>
<feature type="transmembrane region" description="Helical" evidence="5">
    <location>
        <begin position="317"/>
        <end position="338"/>
    </location>
</feature>
<dbReference type="HOGENOM" id="CLU_013661_4_2_1"/>
<gene>
    <name evidence="6" type="ORF">AGABI1DRAFT_114784</name>
</gene>
<dbReference type="Gene3D" id="1.20.1740.10">
    <property type="entry name" value="Amino acid/polyamine transporter I"/>
    <property type="match status" value="1"/>
</dbReference>
<dbReference type="InterPro" id="IPR050598">
    <property type="entry name" value="AminoAcid_Transporter"/>
</dbReference>
<feature type="transmembrane region" description="Helical" evidence="5">
    <location>
        <begin position="286"/>
        <end position="305"/>
    </location>
</feature>
<name>K5VTT6_AGABU</name>
<keyword evidence="2 5" id="KW-0812">Transmembrane</keyword>
<dbReference type="OrthoDB" id="5982228at2759"/>
<protein>
    <recommendedName>
        <fullName evidence="8">Amino acid permease/ SLC12A domain-containing protein</fullName>
    </recommendedName>
</protein>
<dbReference type="eggNOG" id="KOG1287">
    <property type="taxonomic scope" value="Eukaryota"/>
</dbReference>
<keyword evidence="7" id="KW-1185">Reference proteome</keyword>
<evidence type="ECO:0000313" key="7">
    <source>
        <dbReference type="Proteomes" id="UP000008493"/>
    </source>
</evidence>
<comment type="subcellular location">
    <subcellularLocation>
        <location evidence="1">Membrane</location>
        <topology evidence="1">Multi-pass membrane protein</topology>
    </subcellularLocation>
</comment>
<keyword evidence="4 5" id="KW-0472">Membrane</keyword>
<dbReference type="PANTHER" id="PTHR11785:SF498">
    <property type="entry name" value="HIGH-AFFINITY METHIONINE PERMEASE"/>
    <property type="match status" value="1"/>
</dbReference>
<feature type="transmembrane region" description="Helical" evidence="5">
    <location>
        <begin position="187"/>
        <end position="209"/>
    </location>
</feature>
<dbReference type="OMA" id="FAYICYV"/>
<organism evidence="6 7">
    <name type="scientific">Agaricus bisporus var. burnettii (strain JB137-S8 / ATCC MYA-4627 / FGSC 10392)</name>
    <name type="common">White button mushroom</name>
    <dbReference type="NCBI Taxonomy" id="597362"/>
    <lineage>
        <taxon>Eukaryota</taxon>
        <taxon>Fungi</taxon>
        <taxon>Dikarya</taxon>
        <taxon>Basidiomycota</taxon>
        <taxon>Agaricomycotina</taxon>
        <taxon>Agaricomycetes</taxon>
        <taxon>Agaricomycetidae</taxon>
        <taxon>Agaricales</taxon>
        <taxon>Agaricineae</taxon>
        <taxon>Agaricaceae</taxon>
        <taxon>Agaricus</taxon>
    </lineage>
</organism>
<evidence type="ECO:0000256" key="2">
    <source>
        <dbReference type="ARBA" id="ARBA00022692"/>
    </source>
</evidence>